<dbReference type="KEGG" id="halg:HUG10_20540"/>
<gene>
    <name evidence="1" type="ORF">HUG10_20540</name>
</gene>
<dbReference type="Proteomes" id="UP000509750">
    <property type="component" value="Plasmid unnamed3"/>
</dbReference>
<dbReference type="AlphaFoldDB" id="A0A7D5KGQ1"/>
<dbReference type="RefSeq" id="WP_179171571.1">
    <property type="nucleotide sequence ID" value="NZ_CP058532.1"/>
</dbReference>
<dbReference type="GeneID" id="56031275"/>
<proteinExistence type="predicted"/>
<accession>A0A7D5KGQ1</accession>
<keyword evidence="2" id="KW-1185">Reference proteome</keyword>
<organism evidence="1 2">
    <name type="scientific">Halorarum halophilum</name>
    <dbReference type="NCBI Taxonomy" id="2743090"/>
    <lineage>
        <taxon>Archaea</taxon>
        <taxon>Methanobacteriati</taxon>
        <taxon>Methanobacteriota</taxon>
        <taxon>Stenosarchaea group</taxon>
        <taxon>Halobacteria</taxon>
        <taxon>Halobacteriales</taxon>
        <taxon>Haloferacaceae</taxon>
        <taxon>Halorarum</taxon>
    </lineage>
</organism>
<evidence type="ECO:0000313" key="2">
    <source>
        <dbReference type="Proteomes" id="UP000509750"/>
    </source>
</evidence>
<reference evidence="1 2" key="1">
    <citation type="submission" date="2020-07" db="EMBL/GenBank/DDBJ databases">
        <title>Gai3-2, isolated from salt lake.</title>
        <authorList>
            <person name="Cui H."/>
            <person name="Shi X."/>
        </authorList>
    </citation>
    <scope>NUCLEOTIDE SEQUENCE [LARGE SCALE GENOMIC DNA]</scope>
    <source>
        <strain evidence="1 2">Gai3-2</strain>
        <plasmid evidence="1 2">unnamed3</plasmid>
    </source>
</reference>
<sequence length="64" mass="7490">MSRQFKKIVFPHEYVDHRGAYALFCGGCWTPLKINWGNNSTGYAICSCGHRYGYKYVYEKFVRA</sequence>
<name>A0A7D5KGQ1_9EURY</name>
<protein>
    <submittedName>
        <fullName evidence="1">Uncharacterized protein</fullName>
    </submittedName>
</protein>
<geneLocation type="plasmid" evidence="1 2">
    <name>unnamed3</name>
</geneLocation>
<keyword evidence="1" id="KW-0614">Plasmid</keyword>
<evidence type="ECO:0000313" key="1">
    <source>
        <dbReference type="EMBL" id="QLG29997.1"/>
    </source>
</evidence>
<dbReference type="EMBL" id="CP058532">
    <property type="protein sequence ID" value="QLG29997.1"/>
    <property type="molecule type" value="Genomic_DNA"/>
</dbReference>